<dbReference type="Proteomes" id="UP000193240">
    <property type="component" value="Unassembled WGS sequence"/>
</dbReference>
<accession>A0A1Y2LXD4</accession>
<organism evidence="6 7">
    <name type="scientific">Epicoccum nigrum</name>
    <name type="common">Soil fungus</name>
    <name type="synonym">Epicoccum purpurascens</name>
    <dbReference type="NCBI Taxonomy" id="105696"/>
    <lineage>
        <taxon>Eukaryota</taxon>
        <taxon>Fungi</taxon>
        <taxon>Dikarya</taxon>
        <taxon>Ascomycota</taxon>
        <taxon>Pezizomycotina</taxon>
        <taxon>Dothideomycetes</taxon>
        <taxon>Pleosporomycetidae</taxon>
        <taxon>Pleosporales</taxon>
        <taxon>Pleosporineae</taxon>
        <taxon>Didymellaceae</taxon>
        <taxon>Epicoccum</taxon>
    </lineage>
</organism>
<proteinExistence type="inferred from homology"/>
<keyword evidence="2 4" id="KW-0479">Metal-binding</keyword>
<evidence type="ECO:0000256" key="4">
    <source>
        <dbReference type="RuleBase" id="RU000461"/>
    </source>
</evidence>
<comment type="cofactor">
    <cofactor evidence="1">
        <name>heme</name>
        <dbReference type="ChEBI" id="CHEBI:30413"/>
    </cofactor>
</comment>
<dbReference type="STRING" id="105696.A0A1Y2LXD4"/>
<dbReference type="OMA" id="MEYAFGK"/>
<sequence>MEFASELPRKIMGVTPVHVCIFGVSFFIVYLVSLTFYRLYLHPLRKFPGPKLAAVTFWYEFYFDCVQRGQYVFKIEELHRRYGNVVRINPSELHFADPEFFNDIYCNAQKKRDKWDWMVNGLFINKSLFGTVSHDLHRERRAALNNLFSKAQVRKQQKDVQRCVDIMLERMRVAGQNREVIDLKVAFAAFTADVAMGFAYGRGDNKLSAPDFDPDFGRAVEKGLNSLALMNHLPWLGYSVLLARYAPERIIQKLRMTSFMELQRSIARQARQVLLDQEITAKSRPTVFQQIMASKLPDSEKTLPHLVQNGGLIVSAGTVSTAWALCVGVFYVLHQPTVLQKLQAELLEAIPDRSADIDIVQLEKLPYLAAVIQEALRLSVGGTHRSQRIAPNEITVYPDRDTGKTWSVPAGTPMSMSHLLLFRNERIFPDHERFDPERWLGKPGMDRYQFAFSKGTRNCIGINLAMAEMMLMLAGIFRSCQNSNGLKFQDYLTHIELFDTSVRDVETVGDGGVPFQHPESKGVRVMLS</sequence>
<keyword evidence="4" id="KW-0349">Heme</keyword>
<keyword evidence="4" id="KW-0503">Monooxygenase</keyword>
<dbReference type="GO" id="GO:0005506">
    <property type="term" value="F:iron ion binding"/>
    <property type="evidence" value="ECO:0007669"/>
    <property type="project" value="InterPro"/>
</dbReference>
<dbReference type="GO" id="GO:0020037">
    <property type="term" value="F:heme binding"/>
    <property type="evidence" value="ECO:0007669"/>
    <property type="project" value="InterPro"/>
</dbReference>
<evidence type="ECO:0008006" key="8">
    <source>
        <dbReference type="Google" id="ProtNLM"/>
    </source>
</evidence>
<keyword evidence="5" id="KW-1133">Transmembrane helix</keyword>
<dbReference type="AlphaFoldDB" id="A0A1Y2LXD4"/>
<dbReference type="EMBL" id="KZ107846">
    <property type="protein sequence ID" value="OSS48490.1"/>
    <property type="molecule type" value="Genomic_DNA"/>
</dbReference>
<dbReference type="InterPro" id="IPR017972">
    <property type="entry name" value="Cyt_P450_CS"/>
</dbReference>
<evidence type="ECO:0000256" key="3">
    <source>
        <dbReference type="ARBA" id="ARBA00023004"/>
    </source>
</evidence>
<dbReference type="GO" id="GO:0016705">
    <property type="term" value="F:oxidoreductase activity, acting on paired donors, with incorporation or reduction of molecular oxygen"/>
    <property type="evidence" value="ECO:0007669"/>
    <property type="project" value="InterPro"/>
</dbReference>
<dbReference type="PANTHER" id="PTHR24305:SF231">
    <property type="entry name" value="P450, PUTATIVE (EUROFUNG)-RELATED"/>
    <property type="match status" value="1"/>
</dbReference>
<keyword evidence="7" id="KW-1185">Reference proteome</keyword>
<evidence type="ECO:0000313" key="7">
    <source>
        <dbReference type="Proteomes" id="UP000193240"/>
    </source>
</evidence>
<evidence type="ECO:0000256" key="1">
    <source>
        <dbReference type="ARBA" id="ARBA00001971"/>
    </source>
</evidence>
<keyword evidence="5" id="KW-0472">Membrane</keyword>
<evidence type="ECO:0000256" key="5">
    <source>
        <dbReference type="SAM" id="Phobius"/>
    </source>
</evidence>
<dbReference type="InterPro" id="IPR036396">
    <property type="entry name" value="Cyt_P450_sf"/>
</dbReference>
<keyword evidence="4" id="KW-0560">Oxidoreductase</keyword>
<dbReference type="Gene3D" id="1.10.630.10">
    <property type="entry name" value="Cytochrome P450"/>
    <property type="match status" value="1"/>
</dbReference>
<gene>
    <name evidence="6" type="ORF">B5807_07931</name>
</gene>
<name>A0A1Y2LXD4_EPING</name>
<keyword evidence="3 4" id="KW-0408">Iron</keyword>
<dbReference type="GO" id="GO:0004497">
    <property type="term" value="F:monooxygenase activity"/>
    <property type="evidence" value="ECO:0007669"/>
    <property type="project" value="UniProtKB-KW"/>
</dbReference>
<feature type="transmembrane region" description="Helical" evidence="5">
    <location>
        <begin position="16"/>
        <end position="37"/>
    </location>
</feature>
<dbReference type="InterPro" id="IPR001128">
    <property type="entry name" value="Cyt_P450"/>
</dbReference>
<keyword evidence="5" id="KW-0812">Transmembrane</keyword>
<evidence type="ECO:0000256" key="2">
    <source>
        <dbReference type="ARBA" id="ARBA00022723"/>
    </source>
</evidence>
<dbReference type="CDD" id="cd11062">
    <property type="entry name" value="CYP58-like"/>
    <property type="match status" value="1"/>
</dbReference>
<dbReference type="Pfam" id="PF00067">
    <property type="entry name" value="p450"/>
    <property type="match status" value="1"/>
</dbReference>
<comment type="similarity">
    <text evidence="4">Belongs to the cytochrome P450 family.</text>
</comment>
<dbReference type="SUPFAM" id="SSF48264">
    <property type="entry name" value="Cytochrome P450"/>
    <property type="match status" value="1"/>
</dbReference>
<reference evidence="6 7" key="1">
    <citation type="journal article" date="2017" name="Genome Announc.">
        <title>Genome sequence of the saprophytic ascomycete Epicoccum nigrum ICMP 19927 strain isolated from New Zealand.</title>
        <authorList>
            <person name="Fokin M."/>
            <person name="Fleetwood D."/>
            <person name="Weir B.S."/>
            <person name="Villas-Boas S.G."/>
        </authorList>
    </citation>
    <scope>NUCLEOTIDE SEQUENCE [LARGE SCALE GENOMIC DNA]</scope>
    <source>
        <strain evidence="6 7">ICMP 19927</strain>
    </source>
</reference>
<dbReference type="PANTHER" id="PTHR24305">
    <property type="entry name" value="CYTOCHROME P450"/>
    <property type="match status" value="1"/>
</dbReference>
<dbReference type="InterPro" id="IPR050121">
    <property type="entry name" value="Cytochrome_P450_monoxygenase"/>
</dbReference>
<protein>
    <recommendedName>
        <fullName evidence="8">Cytochrome P450</fullName>
    </recommendedName>
</protein>
<evidence type="ECO:0000313" key="6">
    <source>
        <dbReference type="EMBL" id="OSS48490.1"/>
    </source>
</evidence>
<dbReference type="InParanoid" id="A0A1Y2LXD4"/>
<feature type="transmembrane region" description="Helical" evidence="5">
    <location>
        <begin position="311"/>
        <end position="333"/>
    </location>
</feature>
<dbReference type="PROSITE" id="PS00086">
    <property type="entry name" value="CYTOCHROME_P450"/>
    <property type="match status" value="1"/>
</dbReference>
<dbReference type="PRINTS" id="PR00385">
    <property type="entry name" value="P450"/>
</dbReference>